<dbReference type="InterPro" id="IPR008974">
    <property type="entry name" value="TRAF-like"/>
</dbReference>
<evidence type="ECO:0000256" key="7">
    <source>
        <dbReference type="ARBA" id="ARBA00022807"/>
    </source>
</evidence>
<dbReference type="Pfam" id="PF12436">
    <property type="entry name" value="USP7_ICP0_bdg"/>
    <property type="match status" value="1"/>
</dbReference>
<dbReference type="Pfam" id="PF14533">
    <property type="entry name" value="USP7_C2"/>
    <property type="match status" value="1"/>
</dbReference>
<evidence type="ECO:0000256" key="2">
    <source>
        <dbReference type="ARBA" id="ARBA00009085"/>
    </source>
</evidence>
<organism evidence="11 12">
    <name type="scientific">Puccinia striiformis f. sp. tritici PST-78</name>
    <dbReference type="NCBI Taxonomy" id="1165861"/>
    <lineage>
        <taxon>Eukaryota</taxon>
        <taxon>Fungi</taxon>
        <taxon>Dikarya</taxon>
        <taxon>Basidiomycota</taxon>
        <taxon>Pucciniomycotina</taxon>
        <taxon>Pucciniomycetes</taxon>
        <taxon>Pucciniales</taxon>
        <taxon>Pucciniaceae</taxon>
        <taxon>Puccinia</taxon>
    </lineage>
</organism>
<dbReference type="PANTHER" id="PTHR24006">
    <property type="entry name" value="UBIQUITIN CARBOXYL-TERMINAL HYDROLASE"/>
    <property type="match status" value="1"/>
</dbReference>
<feature type="region of interest" description="Disordered" evidence="8">
    <location>
        <begin position="125"/>
        <end position="149"/>
    </location>
</feature>
<protein>
    <recommendedName>
        <fullName evidence="3">ubiquitinyl hydrolase 1</fullName>
        <ecNumber evidence="3">3.4.19.12</ecNumber>
    </recommendedName>
</protein>
<keyword evidence="6" id="KW-0378">Hydrolase</keyword>
<dbReference type="Proteomes" id="UP000054564">
    <property type="component" value="Unassembled WGS sequence"/>
</dbReference>
<dbReference type="GO" id="GO:0005634">
    <property type="term" value="C:nucleus"/>
    <property type="evidence" value="ECO:0007669"/>
    <property type="project" value="TreeGrafter"/>
</dbReference>
<dbReference type="GO" id="GO:0031647">
    <property type="term" value="P:regulation of protein stability"/>
    <property type="evidence" value="ECO:0007669"/>
    <property type="project" value="TreeGrafter"/>
</dbReference>
<dbReference type="Gene3D" id="2.60.210.10">
    <property type="entry name" value="Apoptosis, Tumor Necrosis Factor Receptor Associated Protein 2, Chain A"/>
    <property type="match status" value="1"/>
</dbReference>
<keyword evidence="12" id="KW-1185">Reference proteome</keyword>
<feature type="domain" description="USP" evidence="10">
    <location>
        <begin position="375"/>
        <end position="679"/>
    </location>
</feature>
<sequence length="1393" mass="157469">MRGSVMIEHLDNQHVLAVNLIDGWPSCWPVIKQAVVGRARAKKHSNQQLSRVGSGQIRKNIAQTPARLRTVQVRFGRCRAWADPSALILLRIVENSARTRPLSEKADSDAINVISHHNCPCKNRTLADNKLSPATRPKNSSKGQRSPPTWVVVGLAGRPIVTMAMTCPNPTREASRRVGLGSGRYRNPTHNPTGLGSASSAEAFVAKHFIDDGIPIKSFTSYSWKITEYSKQPKRVKSGSFTGGDYKWSMTLHPRQVEEGGNDRVSIYLQCQGPKQWPQGSHVCVQWAFAISNPRDGTCYIAEDIRYRFTDDQGYGFPEFAKLKDLTSPHGSRTKPLIENDETRVTAFVQVLEDETGVLWRDFVNWNSKKETGYVTLNREGATCHINPLLQSLFFTNYFRKAVYEIPTEHDGADSVASAIQRLFYQMQTSSESVVTGELTKSLRWKSLDDSPPHVVQDFLRVLQQKLQSQMKGTRADGAFQHLFAGRRIKNLKCTEVDYECSQEEIFYGIQLDVKNSDGRPLKTLAESLKAYVTPGTVEGKNKYHTGGKHGLQDAKKRTIFLEFPPVLHLHLKRFEYNLQTDKQVKINDPLEYPFQLDLAPYLDESSAAKADWNYRLHSVLLHSGDVQGGNYSALIKPHPELRWYKFDDDRVIPVTDRDVLKSGTDPSKNAYMLVYVRETEAAAILAPISETDIPKHLESRRKEEQEELEGKEREREKSDLYLSIEIVTVETFRAHQGFDLALSDDNTIPPPELPTFPVVKQKLYLEFKSTVARDLGYEPDQIRLWPLFEPENRPRTAVPENDRTLTMESVCGEMAPASHDLKFYLEVIDATRNEEPAEPGERQLMIFAKYFDVVDQTLAGIGHFYVKEYQRASEMIPVINSQMKFPAHTRLKLFEEIGPGKIQLVRPKTTFTDMEMRDGGIICFQIELSDKELDNLGRQRLYLDPVSFYDFLANRVMVRFKPRHDHMAKTDEFDLTLSKTLTYSQMAHRISERLQHDPTQLRFTDSLQGDPKTVVSRRGTLADMIELLDDNSAQNILFYELLDLPIAEIGVERKVSITWTGAESLEEGRYSFWIPKSGSMHDVIDKLSQISTMAKFPKNSNQKIKLFTFHNGQIEKEFSGHELLTDVSDLENLYATVDTAVNAAQYDPVAIRKMLQFVTKLNVDGTNYEAWFRALESILGMATGKVKILTSTDPTISGAEDLIIRQTIAASVDDALVSTVLEAESGVAAFAEIQKRYTSASRSEQVAIMKEIMQTRFKISDTTADIGCHFRAIKNLTGNLFRSGFELTKESLIGLFFHVSLPRLDVLPFVNICRKIDARSRGVTGTISNDDLVRLARTELAQFHQHHIPALCEEGAQPITCSSSTSKCSNNKSRKSTEHHNCQTNNSNGSSK</sequence>
<feature type="domain" description="MATH" evidence="9">
    <location>
        <begin position="219"/>
        <end position="349"/>
    </location>
</feature>
<evidence type="ECO:0000259" key="10">
    <source>
        <dbReference type="PROSITE" id="PS50235"/>
    </source>
</evidence>
<dbReference type="PROSITE" id="PS50144">
    <property type="entry name" value="MATH"/>
    <property type="match status" value="1"/>
</dbReference>
<dbReference type="STRING" id="1165861.A0A0L0V6U0"/>
<dbReference type="Pfam" id="PF22486">
    <property type="entry name" value="MATH_2"/>
    <property type="match status" value="1"/>
</dbReference>
<dbReference type="GO" id="GO:0016579">
    <property type="term" value="P:protein deubiquitination"/>
    <property type="evidence" value="ECO:0007669"/>
    <property type="project" value="InterPro"/>
</dbReference>
<accession>A0A0L0V6U0</accession>
<gene>
    <name evidence="11" type="ORF">PSTG_11911</name>
</gene>
<evidence type="ECO:0000256" key="4">
    <source>
        <dbReference type="ARBA" id="ARBA00022670"/>
    </source>
</evidence>
<comment type="catalytic activity">
    <reaction evidence="1">
        <text>Thiol-dependent hydrolysis of ester, thioester, amide, peptide and isopeptide bonds formed by the C-terminal Gly of ubiquitin (a 76-residue protein attached to proteins as an intracellular targeting signal).</text>
        <dbReference type="EC" id="3.4.19.12"/>
    </reaction>
</comment>
<evidence type="ECO:0000256" key="6">
    <source>
        <dbReference type="ARBA" id="ARBA00022801"/>
    </source>
</evidence>
<evidence type="ECO:0000256" key="8">
    <source>
        <dbReference type="SAM" id="MobiDB-lite"/>
    </source>
</evidence>
<dbReference type="PANTHER" id="PTHR24006:SF644">
    <property type="entry name" value="UBIQUITIN CARBOXYL-TERMINAL HYDROLASE 7"/>
    <property type="match status" value="1"/>
</dbReference>
<name>A0A0L0V6U0_9BASI</name>
<comment type="similarity">
    <text evidence="2">Belongs to the peptidase C19 family.</text>
</comment>
<proteinExistence type="inferred from homology"/>
<dbReference type="GO" id="GO:0005829">
    <property type="term" value="C:cytosol"/>
    <property type="evidence" value="ECO:0007669"/>
    <property type="project" value="TreeGrafter"/>
</dbReference>
<keyword evidence="7" id="KW-0788">Thiol protease</keyword>
<dbReference type="InterPro" id="IPR029346">
    <property type="entry name" value="USP_C"/>
</dbReference>
<dbReference type="PROSITE" id="PS50235">
    <property type="entry name" value="USP_3"/>
    <property type="match status" value="1"/>
</dbReference>
<reference evidence="12" key="1">
    <citation type="submission" date="2014-03" db="EMBL/GenBank/DDBJ databases">
        <title>The Genome Sequence of Puccinia striiformis f. sp. tritici PST-78.</title>
        <authorList>
            <consortium name="The Broad Institute Genome Sequencing Platform"/>
            <person name="Cuomo C."/>
            <person name="Hulbert S."/>
            <person name="Chen X."/>
            <person name="Walker B."/>
            <person name="Young S.K."/>
            <person name="Zeng Q."/>
            <person name="Gargeya S."/>
            <person name="Fitzgerald M."/>
            <person name="Haas B."/>
            <person name="Abouelleil A."/>
            <person name="Alvarado L."/>
            <person name="Arachchi H.M."/>
            <person name="Berlin A.M."/>
            <person name="Chapman S.B."/>
            <person name="Goldberg J."/>
            <person name="Griggs A."/>
            <person name="Gujja S."/>
            <person name="Hansen M."/>
            <person name="Howarth C."/>
            <person name="Imamovic A."/>
            <person name="Larimer J."/>
            <person name="McCowan C."/>
            <person name="Montmayeur A."/>
            <person name="Murphy C."/>
            <person name="Neiman D."/>
            <person name="Pearson M."/>
            <person name="Priest M."/>
            <person name="Roberts A."/>
            <person name="Saif S."/>
            <person name="Shea T."/>
            <person name="Sisk P."/>
            <person name="Sykes S."/>
            <person name="Wortman J."/>
            <person name="Nusbaum C."/>
            <person name="Birren B."/>
        </authorList>
    </citation>
    <scope>NUCLEOTIDE SEQUENCE [LARGE SCALE GENOMIC DNA]</scope>
    <source>
        <strain evidence="12">race PST-78</strain>
    </source>
</reference>
<evidence type="ECO:0000259" key="9">
    <source>
        <dbReference type="PROSITE" id="PS50144"/>
    </source>
</evidence>
<dbReference type="InterPro" id="IPR002083">
    <property type="entry name" value="MATH/TRAF_dom"/>
</dbReference>
<dbReference type="Gene3D" id="3.90.70.10">
    <property type="entry name" value="Cysteine proteinases"/>
    <property type="match status" value="1"/>
</dbReference>
<dbReference type="InterPro" id="IPR050164">
    <property type="entry name" value="Peptidase_C19"/>
</dbReference>
<dbReference type="InterPro" id="IPR024729">
    <property type="entry name" value="USP7_ICP0-binding_dom"/>
</dbReference>
<dbReference type="SUPFAM" id="SSF49599">
    <property type="entry name" value="TRAF domain-like"/>
    <property type="match status" value="1"/>
</dbReference>
<comment type="caution">
    <text evidence="11">The sequence shown here is derived from an EMBL/GenBank/DDBJ whole genome shotgun (WGS) entry which is preliminary data.</text>
</comment>
<feature type="region of interest" description="Disordered" evidence="8">
    <location>
        <begin position="1368"/>
        <end position="1393"/>
    </location>
</feature>
<dbReference type="InterPro" id="IPR038765">
    <property type="entry name" value="Papain-like_cys_pep_sf"/>
</dbReference>
<evidence type="ECO:0000313" key="11">
    <source>
        <dbReference type="EMBL" id="KNE94724.1"/>
    </source>
</evidence>
<dbReference type="EC" id="3.4.19.12" evidence="3"/>
<dbReference type="GO" id="GO:0004843">
    <property type="term" value="F:cysteine-type deubiquitinase activity"/>
    <property type="evidence" value="ECO:0007669"/>
    <property type="project" value="UniProtKB-EC"/>
</dbReference>
<evidence type="ECO:0000256" key="5">
    <source>
        <dbReference type="ARBA" id="ARBA00022786"/>
    </source>
</evidence>
<keyword evidence="4" id="KW-0645">Protease</keyword>
<dbReference type="Pfam" id="PF00443">
    <property type="entry name" value="UCH"/>
    <property type="match status" value="1"/>
</dbReference>
<evidence type="ECO:0000256" key="1">
    <source>
        <dbReference type="ARBA" id="ARBA00000707"/>
    </source>
</evidence>
<dbReference type="InterPro" id="IPR028889">
    <property type="entry name" value="USP"/>
</dbReference>
<dbReference type="EMBL" id="AJIL01000110">
    <property type="protein sequence ID" value="KNE94724.1"/>
    <property type="molecule type" value="Genomic_DNA"/>
</dbReference>
<dbReference type="SUPFAM" id="SSF54001">
    <property type="entry name" value="Cysteine proteinases"/>
    <property type="match status" value="1"/>
</dbReference>
<dbReference type="InterPro" id="IPR001394">
    <property type="entry name" value="Peptidase_C19_UCH"/>
</dbReference>
<dbReference type="GO" id="GO:0006508">
    <property type="term" value="P:proteolysis"/>
    <property type="evidence" value="ECO:0007669"/>
    <property type="project" value="UniProtKB-KW"/>
</dbReference>
<feature type="compositionally biased region" description="Polar residues" evidence="8">
    <location>
        <begin position="137"/>
        <end position="147"/>
    </location>
</feature>
<keyword evidence="5" id="KW-0833">Ubl conjugation pathway</keyword>
<evidence type="ECO:0000256" key="3">
    <source>
        <dbReference type="ARBA" id="ARBA00012759"/>
    </source>
</evidence>
<dbReference type="OrthoDB" id="289038at2759"/>
<evidence type="ECO:0000313" key="12">
    <source>
        <dbReference type="Proteomes" id="UP000054564"/>
    </source>
</evidence>
<dbReference type="Gene3D" id="3.10.20.90">
    <property type="entry name" value="Phosphatidylinositol 3-kinase Catalytic Subunit, Chain A, domain 1"/>
    <property type="match status" value="2"/>
</dbReference>
<feature type="compositionally biased region" description="Polar residues" evidence="8">
    <location>
        <begin position="1383"/>
        <end position="1393"/>
    </location>
</feature>